<gene>
    <name evidence="1" type="ordered locus">MTR_1g068820</name>
</gene>
<dbReference type="HOGENOM" id="CLU_2609590_0_0_1"/>
<dbReference type="EMBL" id="CM001217">
    <property type="protein sequence ID" value="KEH42362.1"/>
    <property type="molecule type" value="Genomic_DNA"/>
</dbReference>
<evidence type="ECO:0000313" key="1">
    <source>
        <dbReference type="EMBL" id="KEH42362.1"/>
    </source>
</evidence>
<proteinExistence type="predicted"/>
<reference evidence="1 3" key="2">
    <citation type="journal article" date="2014" name="BMC Genomics">
        <title>An improved genome release (version Mt4.0) for the model legume Medicago truncatula.</title>
        <authorList>
            <person name="Tang H."/>
            <person name="Krishnakumar V."/>
            <person name="Bidwell S."/>
            <person name="Rosen B."/>
            <person name="Chan A."/>
            <person name="Zhou S."/>
            <person name="Gentzbittel L."/>
            <person name="Childs K.L."/>
            <person name="Yandell M."/>
            <person name="Gundlach H."/>
            <person name="Mayer K.F."/>
            <person name="Schwartz D.C."/>
            <person name="Town C.D."/>
        </authorList>
    </citation>
    <scope>GENOME REANNOTATION</scope>
    <source>
        <strain evidence="1">A17</strain>
        <strain evidence="2 3">cv. Jemalong A17</strain>
    </source>
</reference>
<dbReference type="AlphaFoldDB" id="G7ZZG4"/>
<reference evidence="2" key="3">
    <citation type="submission" date="2015-04" db="UniProtKB">
        <authorList>
            <consortium name="EnsemblPlants"/>
        </authorList>
    </citation>
    <scope>IDENTIFICATION</scope>
    <source>
        <strain evidence="2">cv. Jemalong A17</strain>
    </source>
</reference>
<reference evidence="1 3" key="1">
    <citation type="journal article" date="2011" name="Nature">
        <title>The Medicago genome provides insight into the evolution of rhizobial symbioses.</title>
        <authorList>
            <person name="Young N.D."/>
            <person name="Debelle F."/>
            <person name="Oldroyd G.E."/>
            <person name="Geurts R."/>
            <person name="Cannon S.B."/>
            <person name="Udvardi M.K."/>
            <person name="Benedito V.A."/>
            <person name="Mayer K.F."/>
            <person name="Gouzy J."/>
            <person name="Schoof H."/>
            <person name="Van de Peer Y."/>
            <person name="Proost S."/>
            <person name="Cook D.R."/>
            <person name="Meyers B.C."/>
            <person name="Spannagl M."/>
            <person name="Cheung F."/>
            <person name="De Mita S."/>
            <person name="Krishnakumar V."/>
            <person name="Gundlach H."/>
            <person name="Zhou S."/>
            <person name="Mudge J."/>
            <person name="Bharti A.K."/>
            <person name="Murray J.D."/>
            <person name="Naoumkina M.A."/>
            <person name="Rosen B."/>
            <person name="Silverstein K.A."/>
            <person name="Tang H."/>
            <person name="Rombauts S."/>
            <person name="Zhao P.X."/>
            <person name="Zhou P."/>
            <person name="Barbe V."/>
            <person name="Bardou P."/>
            <person name="Bechner M."/>
            <person name="Bellec A."/>
            <person name="Berger A."/>
            <person name="Berges H."/>
            <person name="Bidwell S."/>
            <person name="Bisseling T."/>
            <person name="Choisne N."/>
            <person name="Couloux A."/>
            <person name="Denny R."/>
            <person name="Deshpande S."/>
            <person name="Dai X."/>
            <person name="Doyle J.J."/>
            <person name="Dudez A.M."/>
            <person name="Farmer A.D."/>
            <person name="Fouteau S."/>
            <person name="Franken C."/>
            <person name="Gibelin C."/>
            <person name="Gish J."/>
            <person name="Goldstein S."/>
            <person name="Gonzalez A.J."/>
            <person name="Green P.J."/>
            <person name="Hallab A."/>
            <person name="Hartog M."/>
            <person name="Hua A."/>
            <person name="Humphray S.J."/>
            <person name="Jeong D.H."/>
            <person name="Jing Y."/>
            <person name="Jocker A."/>
            <person name="Kenton S.M."/>
            <person name="Kim D.J."/>
            <person name="Klee K."/>
            <person name="Lai H."/>
            <person name="Lang C."/>
            <person name="Lin S."/>
            <person name="Macmil S.L."/>
            <person name="Magdelenat G."/>
            <person name="Matthews L."/>
            <person name="McCorrison J."/>
            <person name="Monaghan E.L."/>
            <person name="Mun J.H."/>
            <person name="Najar F.Z."/>
            <person name="Nicholson C."/>
            <person name="Noirot C."/>
            <person name="O'Bleness M."/>
            <person name="Paule C.R."/>
            <person name="Poulain J."/>
            <person name="Prion F."/>
            <person name="Qin B."/>
            <person name="Qu C."/>
            <person name="Retzel E.F."/>
            <person name="Riddle C."/>
            <person name="Sallet E."/>
            <person name="Samain S."/>
            <person name="Samson N."/>
            <person name="Sanders I."/>
            <person name="Saurat O."/>
            <person name="Scarpelli C."/>
            <person name="Schiex T."/>
            <person name="Segurens B."/>
            <person name="Severin A.J."/>
            <person name="Sherrier D.J."/>
            <person name="Shi R."/>
            <person name="Sims S."/>
            <person name="Singer S.R."/>
            <person name="Sinharoy S."/>
            <person name="Sterck L."/>
            <person name="Viollet A."/>
            <person name="Wang B.B."/>
            <person name="Wang K."/>
            <person name="Wang M."/>
            <person name="Wang X."/>
            <person name="Warfsmann J."/>
            <person name="Weissenbach J."/>
            <person name="White D.D."/>
            <person name="White J.D."/>
            <person name="Wiley G.B."/>
            <person name="Wincker P."/>
            <person name="Xing Y."/>
            <person name="Yang L."/>
            <person name="Yao Z."/>
            <person name="Ying F."/>
            <person name="Zhai J."/>
            <person name="Zhou L."/>
            <person name="Zuber A."/>
            <person name="Denarie J."/>
            <person name="Dixon R.A."/>
            <person name="May G.D."/>
            <person name="Schwartz D.C."/>
            <person name="Rogers J."/>
            <person name="Quetier F."/>
            <person name="Town C.D."/>
            <person name="Roe B.A."/>
        </authorList>
    </citation>
    <scope>NUCLEOTIDE SEQUENCE [LARGE SCALE GENOMIC DNA]</scope>
    <source>
        <strain evidence="1">A17</strain>
        <strain evidence="2 3">cv. Jemalong A17</strain>
    </source>
</reference>
<organism evidence="1 3">
    <name type="scientific">Medicago truncatula</name>
    <name type="common">Barrel medic</name>
    <name type="synonym">Medicago tribuloides</name>
    <dbReference type="NCBI Taxonomy" id="3880"/>
    <lineage>
        <taxon>Eukaryota</taxon>
        <taxon>Viridiplantae</taxon>
        <taxon>Streptophyta</taxon>
        <taxon>Embryophyta</taxon>
        <taxon>Tracheophyta</taxon>
        <taxon>Spermatophyta</taxon>
        <taxon>Magnoliopsida</taxon>
        <taxon>eudicotyledons</taxon>
        <taxon>Gunneridae</taxon>
        <taxon>Pentapetalae</taxon>
        <taxon>rosids</taxon>
        <taxon>fabids</taxon>
        <taxon>Fabales</taxon>
        <taxon>Fabaceae</taxon>
        <taxon>Papilionoideae</taxon>
        <taxon>50 kb inversion clade</taxon>
        <taxon>NPAAA clade</taxon>
        <taxon>Hologalegina</taxon>
        <taxon>IRL clade</taxon>
        <taxon>Trifolieae</taxon>
        <taxon>Medicago</taxon>
    </lineage>
</organism>
<keyword evidence="3" id="KW-1185">Reference proteome</keyword>
<protein>
    <submittedName>
        <fullName evidence="1 2">Uncharacterized protein</fullName>
    </submittedName>
</protein>
<dbReference type="PaxDb" id="3880-AES84602"/>
<sequence length="79" mass="9086">MKQLYQENIEAQNISGCNSDSINIKQGEKNTTDIQLSSKEKISNKKKHLWLLILTSFYFSPRPHEANVPDKYKLSSNVC</sequence>
<dbReference type="EnsemblPlants" id="KEH42362">
    <property type="protein sequence ID" value="KEH42362"/>
    <property type="gene ID" value="MTR_1g068820"/>
</dbReference>
<dbReference type="Proteomes" id="UP000002051">
    <property type="component" value="Unassembled WGS sequence"/>
</dbReference>
<name>G7ZZG4_MEDTR</name>
<accession>G7ZZG4</accession>
<evidence type="ECO:0000313" key="3">
    <source>
        <dbReference type="Proteomes" id="UP000002051"/>
    </source>
</evidence>
<evidence type="ECO:0000313" key="2">
    <source>
        <dbReference type="EnsemblPlants" id="KEH42362"/>
    </source>
</evidence>